<reference evidence="2 3" key="1">
    <citation type="submission" date="2017-04" db="EMBL/GenBank/DDBJ databases">
        <title>Bacillus krulwichiae AM31D Genome sequencing and assembly.</title>
        <authorList>
            <person name="Krulwich T.A."/>
            <person name="Anastor L."/>
            <person name="Ehrlich R."/>
            <person name="Ehrlich G.D."/>
            <person name="Janto B."/>
        </authorList>
    </citation>
    <scope>NUCLEOTIDE SEQUENCE [LARGE SCALE GENOMIC DNA]</scope>
    <source>
        <strain evidence="2 3">AM31D</strain>
    </source>
</reference>
<evidence type="ECO:0000313" key="2">
    <source>
        <dbReference type="EMBL" id="ARK28921.1"/>
    </source>
</evidence>
<dbReference type="STRING" id="199441.BkAM31D_03075"/>
<dbReference type="RefSeq" id="WP_066157932.1">
    <property type="nucleotide sequence ID" value="NZ_CP020814.1"/>
</dbReference>
<dbReference type="EMBL" id="CP020814">
    <property type="protein sequence ID" value="ARK28921.1"/>
    <property type="molecule type" value="Genomic_DNA"/>
</dbReference>
<accession>A0A1X9MBG8</accession>
<dbReference type="AlphaFoldDB" id="A0A1X9MBG8"/>
<keyword evidence="1" id="KW-1133">Transmembrane helix</keyword>
<keyword evidence="1" id="KW-0812">Transmembrane</keyword>
<organism evidence="2 3">
    <name type="scientific">Halalkalibacter krulwichiae</name>
    <dbReference type="NCBI Taxonomy" id="199441"/>
    <lineage>
        <taxon>Bacteria</taxon>
        <taxon>Bacillati</taxon>
        <taxon>Bacillota</taxon>
        <taxon>Bacilli</taxon>
        <taxon>Bacillales</taxon>
        <taxon>Bacillaceae</taxon>
        <taxon>Halalkalibacter</taxon>
    </lineage>
</organism>
<sequence>MGKKTNYLYKIVTGLTVLLLWSLSVQYSEKTLAETNPITISTAPDSILFHIENMKPGDWTERAVTIQNRGAGNFTYNMEIVFKSGSKKLYNEFQLEVRDEKETIFYGKLEDLEGIPKRQLNAEHEEDLLFIIRFPSELGNDFQGLAFHTEFKFNAHQEEEVVNGGNQIQRPIDREGLRGGFKEGYILPVTATNSYNYLLIGIIVMLMGIFIYIYQNQKKRIIESK</sequence>
<evidence type="ECO:0000313" key="3">
    <source>
        <dbReference type="Proteomes" id="UP000193006"/>
    </source>
</evidence>
<evidence type="ECO:0000256" key="1">
    <source>
        <dbReference type="SAM" id="Phobius"/>
    </source>
</evidence>
<protein>
    <submittedName>
        <fullName evidence="2">Uncharacterized protein</fullName>
    </submittedName>
</protein>
<name>A0A1X9MBG8_9BACI</name>
<dbReference type="KEGG" id="bkw:BkAM31D_03075"/>
<proteinExistence type="predicted"/>
<feature type="transmembrane region" description="Helical" evidence="1">
    <location>
        <begin position="195"/>
        <end position="214"/>
    </location>
</feature>
<gene>
    <name evidence="2" type="ORF">BkAM31D_03075</name>
</gene>
<dbReference type="Proteomes" id="UP000193006">
    <property type="component" value="Chromosome"/>
</dbReference>
<keyword evidence="3" id="KW-1185">Reference proteome</keyword>
<keyword evidence="1" id="KW-0472">Membrane</keyword>